<dbReference type="Pfam" id="PF01402">
    <property type="entry name" value="RHH_1"/>
    <property type="match status" value="1"/>
</dbReference>
<dbReference type="InterPro" id="IPR002145">
    <property type="entry name" value="CopG"/>
</dbReference>
<dbReference type="InterPro" id="IPR013321">
    <property type="entry name" value="Arc_rbn_hlx_hlx"/>
</dbReference>
<gene>
    <name evidence="2" type="ORF">B2G88_11665</name>
</gene>
<organism evidence="2 3">
    <name type="scientific">Natronolimnobius baerhuensis</name>
    <dbReference type="NCBI Taxonomy" id="253108"/>
    <lineage>
        <taxon>Archaea</taxon>
        <taxon>Methanobacteriati</taxon>
        <taxon>Methanobacteriota</taxon>
        <taxon>Stenosarchaea group</taxon>
        <taxon>Halobacteria</taxon>
        <taxon>Halobacteriales</taxon>
        <taxon>Natrialbaceae</taxon>
        <taxon>Natronolimnobius</taxon>
    </lineage>
</organism>
<dbReference type="Proteomes" id="UP000196084">
    <property type="component" value="Unassembled WGS sequence"/>
</dbReference>
<protein>
    <submittedName>
        <fullName evidence="2">CopG family transcriptional regulator</fullName>
    </submittedName>
</protein>
<dbReference type="CDD" id="cd22231">
    <property type="entry name" value="RHH_NikR_HicB-like"/>
    <property type="match status" value="1"/>
</dbReference>
<feature type="domain" description="Ribbon-helix-helix protein CopG" evidence="1">
    <location>
        <begin position="16"/>
        <end position="53"/>
    </location>
</feature>
<reference evidence="2 3" key="1">
    <citation type="submission" date="2017-02" db="EMBL/GenBank/DDBJ databases">
        <title>Natronthermophilus aegyptiacus gen. nov.,sp. nov., an aerobic, extremely halophilic alkalithermophilic archaeon isolated from the athalassohaline Wadi An Natrun, Egypt.</title>
        <authorList>
            <person name="Zhao B."/>
        </authorList>
    </citation>
    <scope>NUCLEOTIDE SEQUENCE [LARGE SCALE GENOMIC DNA]</scope>
    <source>
        <strain evidence="2 3">CGMCC 1.3597</strain>
    </source>
</reference>
<comment type="caution">
    <text evidence="2">The sequence shown here is derived from an EMBL/GenBank/DDBJ whole genome shotgun (WGS) entry which is preliminary data.</text>
</comment>
<dbReference type="AlphaFoldDB" id="A0A202E9S1"/>
<keyword evidence="3" id="KW-1185">Reference proteome</keyword>
<proteinExistence type="predicted"/>
<dbReference type="RefSeq" id="WP_054862674.1">
    <property type="nucleotide sequence ID" value="NZ_MWPH01000002.1"/>
</dbReference>
<accession>A0A202E9S1</accession>
<dbReference type="GO" id="GO:0006355">
    <property type="term" value="P:regulation of DNA-templated transcription"/>
    <property type="evidence" value="ECO:0007669"/>
    <property type="project" value="InterPro"/>
</dbReference>
<dbReference type="SUPFAM" id="SSF47598">
    <property type="entry name" value="Ribbon-helix-helix"/>
    <property type="match status" value="1"/>
</dbReference>
<evidence type="ECO:0000313" key="2">
    <source>
        <dbReference type="EMBL" id="OVE85005.1"/>
    </source>
</evidence>
<dbReference type="InterPro" id="IPR010985">
    <property type="entry name" value="Ribbon_hlx_hlx"/>
</dbReference>
<sequence length="91" mass="10411">MSSTDTNGGDEPEKTNINIRLTEAFLEDIDATWADEGYNSRSEFIREALRDAVRHPDLTRESWKEIAAVEHARRTGEPESFSREEILADDE</sequence>
<evidence type="ECO:0000313" key="3">
    <source>
        <dbReference type="Proteomes" id="UP000196084"/>
    </source>
</evidence>
<dbReference type="EMBL" id="MWPH01000002">
    <property type="protein sequence ID" value="OVE85005.1"/>
    <property type="molecule type" value="Genomic_DNA"/>
</dbReference>
<dbReference type="OrthoDB" id="25654at2157"/>
<dbReference type="Gene3D" id="1.10.1220.10">
    <property type="entry name" value="Met repressor-like"/>
    <property type="match status" value="1"/>
</dbReference>
<evidence type="ECO:0000259" key="1">
    <source>
        <dbReference type="Pfam" id="PF01402"/>
    </source>
</evidence>
<name>A0A202E9S1_9EURY</name>